<reference evidence="6 7" key="1">
    <citation type="submission" date="2019-06" db="EMBL/GenBank/DDBJ databases">
        <title>Cerasibacillus sp. nov., isolated from maize field.</title>
        <authorList>
            <person name="Lin S.-Y."/>
            <person name="Tsai C.-F."/>
            <person name="Young C.-C."/>
        </authorList>
    </citation>
    <scope>NUCLEOTIDE SEQUENCE [LARGE SCALE GENOMIC DNA]</scope>
    <source>
        <strain evidence="6 7">CC-CFT480</strain>
    </source>
</reference>
<keyword evidence="2" id="KW-0813">Transport</keyword>
<dbReference type="CDD" id="cd03230">
    <property type="entry name" value="ABC_DR_subfamily_A"/>
    <property type="match status" value="1"/>
</dbReference>
<evidence type="ECO:0000256" key="2">
    <source>
        <dbReference type="ARBA" id="ARBA00022448"/>
    </source>
</evidence>
<comment type="caution">
    <text evidence="6">The sequence shown here is derived from an EMBL/GenBank/DDBJ whole genome shotgun (WGS) entry which is preliminary data.</text>
</comment>
<gene>
    <name evidence="6" type="ORF">FHP05_09445</name>
</gene>
<dbReference type="PROSITE" id="PS50893">
    <property type="entry name" value="ABC_TRANSPORTER_2"/>
    <property type="match status" value="1"/>
</dbReference>
<dbReference type="PANTHER" id="PTHR42711:SF5">
    <property type="entry name" value="ABC TRANSPORTER ATP-BINDING PROTEIN NATA"/>
    <property type="match status" value="1"/>
</dbReference>
<keyword evidence="3" id="KW-0547">Nucleotide-binding</keyword>
<dbReference type="InterPro" id="IPR050763">
    <property type="entry name" value="ABC_transporter_ATP-binding"/>
</dbReference>
<name>A0A5C8NSZ2_9BACI</name>
<dbReference type="AlphaFoldDB" id="A0A5C8NSZ2"/>
<dbReference type="SUPFAM" id="SSF52540">
    <property type="entry name" value="P-loop containing nucleoside triphosphate hydrolases"/>
    <property type="match status" value="1"/>
</dbReference>
<dbReference type="GO" id="GO:0016887">
    <property type="term" value="F:ATP hydrolysis activity"/>
    <property type="evidence" value="ECO:0007669"/>
    <property type="project" value="InterPro"/>
</dbReference>
<dbReference type="Gene3D" id="3.40.50.300">
    <property type="entry name" value="P-loop containing nucleotide triphosphate hydrolases"/>
    <property type="match status" value="1"/>
</dbReference>
<evidence type="ECO:0000259" key="5">
    <source>
        <dbReference type="PROSITE" id="PS50893"/>
    </source>
</evidence>
<organism evidence="6 7">
    <name type="scientific">Cerasibacillus terrae</name>
    <dbReference type="NCBI Taxonomy" id="2498845"/>
    <lineage>
        <taxon>Bacteria</taxon>
        <taxon>Bacillati</taxon>
        <taxon>Bacillota</taxon>
        <taxon>Bacilli</taxon>
        <taxon>Bacillales</taxon>
        <taxon>Bacillaceae</taxon>
        <taxon>Cerasibacillus</taxon>
    </lineage>
</organism>
<evidence type="ECO:0000256" key="3">
    <source>
        <dbReference type="ARBA" id="ARBA00022741"/>
    </source>
</evidence>
<evidence type="ECO:0000256" key="1">
    <source>
        <dbReference type="ARBA" id="ARBA00005417"/>
    </source>
</evidence>
<evidence type="ECO:0000256" key="4">
    <source>
        <dbReference type="ARBA" id="ARBA00022840"/>
    </source>
</evidence>
<keyword evidence="7" id="KW-1185">Reference proteome</keyword>
<dbReference type="RefSeq" id="WP_147667409.1">
    <property type="nucleotide sequence ID" value="NZ_VDUW01000005.1"/>
</dbReference>
<dbReference type="InterPro" id="IPR003593">
    <property type="entry name" value="AAA+_ATPase"/>
</dbReference>
<dbReference type="OrthoDB" id="9804819at2"/>
<dbReference type="SMART" id="SM00382">
    <property type="entry name" value="AAA"/>
    <property type="match status" value="1"/>
</dbReference>
<feature type="domain" description="ABC transporter" evidence="5">
    <location>
        <begin position="5"/>
        <end position="243"/>
    </location>
</feature>
<dbReference type="GO" id="GO:0005524">
    <property type="term" value="F:ATP binding"/>
    <property type="evidence" value="ECO:0007669"/>
    <property type="project" value="UniProtKB-KW"/>
</dbReference>
<keyword evidence="4 6" id="KW-0067">ATP-binding</keyword>
<dbReference type="Pfam" id="PF00005">
    <property type="entry name" value="ABC_tran"/>
    <property type="match status" value="1"/>
</dbReference>
<dbReference type="InterPro" id="IPR027417">
    <property type="entry name" value="P-loop_NTPase"/>
</dbReference>
<dbReference type="EMBL" id="VDUW01000005">
    <property type="protein sequence ID" value="TXL64530.1"/>
    <property type="molecule type" value="Genomic_DNA"/>
</dbReference>
<dbReference type="Proteomes" id="UP000321574">
    <property type="component" value="Unassembled WGS sequence"/>
</dbReference>
<dbReference type="PANTHER" id="PTHR42711">
    <property type="entry name" value="ABC TRANSPORTER ATP-BINDING PROTEIN"/>
    <property type="match status" value="1"/>
</dbReference>
<sequence length="324" mass="37025">MKPIIEVKNVNKAYKKRRSKECVQAVDNVSFSVQKGEILGLLGPNGAGKTTTIKMICGLLVPDSGTIEISGIDNTKHRLRALKHISAVLEGNRNLYWRLTVRENLEYFAGNRGKSRKEVKERVEQLLHDFRLKEKEKELVNRLSRGMQQKLAIAVSMLAESDVILLDEPTLGLDVETGYEVRELLKSIVKEYERTVIISSHDMDVIQDICDRTVIINKGKVVTDDKIENLMRLFEVKSYIFNLGGLLTDQQLELLQNRFTEMTYTPDTIYSTIEVDLFQNEAIYELFDILKMENTPVESFDRVTVNFEQVFMKIVNGGEKICVG</sequence>
<evidence type="ECO:0000313" key="7">
    <source>
        <dbReference type="Proteomes" id="UP000321574"/>
    </source>
</evidence>
<dbReference type="InterPro" id="IPR003439">
    <property type="entry name" value="ABC_transporter-like_ATP-bd"/>
</dbReference>
<comment type="similarity">
    <text evidence="1">Belongs to the ABC transporter superfamily.</text>
</comment>
<proteinExistence type="inferred from homology"/>
<protein>
    <submittedName>
        <fullName evidence="6">ABC transporter ATP-binding protein</fullName>
    </submittedName>
</protein>
<accession>A0A5C8NSZ2</accession>
<evidence type="ECO:0000313" key="6">
    <source>
        <dbReference type="EMBL" id="TXL64530.1"/>
    </source>
</evidence>